<dbReference type="NCBIfam" id="TIGR00302">
    <property type="entry name" value="phosphoribosylformylglycinamidine synthase subunit PurS"/>
    <property type="match status" value="1"/>
</dbReference>
<dbReference type="PANTHER" id="PTHR34696">
    <property type="entry name" value="PHOSPHORIBOSYLFORMYLGLYCINAMIDINE SYNTHASE SUBUNIT PURS"/>
    <property type="match status" value="1"/>
</dbReference>
<evidence type="ECO:0000256" key="6">
    <source>
        <dbReference type="NCBIfam" id="TIGR00302"/>
    </source>
</evidence>
<reference evidence="7" key="1">
    <citation type="submission" date="2016-12" db="EMBL/GenBank/DDBJ databases">
        <title>Discovery of methanogenic haloarchaea.</title>
        <authorList>
            <person name="Sorokin D.Y."/>
            <person name="Makarova K.S."/>
            <person name="Abbas B."/>
            <person name="Ferrer M."/>
            <person name="Golyshin P.N."/>
        </authorList>
    </citation>
    <scope>NUCLEOTIDE SEQUENCE [LARGE SCALE GENOMIC DNA]</scope>
    <source>
        <strain evidence="7">HMET1</strain>
    </source>
</reference>
<dbReference type="InParanoid" id="A0A1Q6DTM2"/>
<evidence type="ECO:0000256" key="2">
    <source>
        <dbReference type="ARBA" id="ARBA00022598"/>
    </source>
</evidence>
<evidence type="ECO:0000313" key="8">
    <source>
        <dbReference type="Proteomes" id="UP000185744"/>
    </source>
</evidence>
<accession>A0A1Q6DTM2</accession>
<dbReference type="GO" id="GO:0009152">
    <property type="term" value="P:purine ribonucleotide biosynthetic process"/>
    <property type="evidence" value="ECO:0007669"/>
    <property type="project" value="UniProtKB-UniRule"/>
</dbReference>
<dbReference type="NCBIfam" id="NF004630">
    <property type="entry name" value="PRK05974.1"/>
    <property type="match status" value="1"/>
</dbReference>
<dbReference type="GO" id="GO:0004642">
    <property type="term" value="F:phosphoribosylformylglycinamidine synthase activity"/>
    <property type="evidence" value="ECO:0007669"/>
    <property type="project" value="UniProtKB-UniRule"/>
</dbReference>
<evidence type="ECO:0000256" key="1">
    <source>
        <dbReference type="ARBA" id="ARBA00022490"/>
    </source>
</evidence>
<evidence type="ECO:0000313" key="7">
    <source>
        <dbReference type="EMBL" id="OKY77693.1"/>
    </source>
</evidence>
<dbReference type="PANTHER" id="PTHR34696:SF1">
    <property type="entry name" value="PHOSPHORIBOSYLFORMYLGLYCINAMIDINE SYNTHASE SUBUNIT PURS"/>
    <property type="match status" value="1"/>
</dbReference>
<keyword evidence="3" id="KW-0547">Nucleotide-binding</keyword>
<keyword evidence="4" id="KW-0658">Purine biosynthesis</keyword>
<protein>
    <recommendedName>
        <fullName evidence="6">Phosphoribosylformylglycinamidine synthase subunit PurS</fullName>
    </recommendedName>
</protein>
<dbReference type="SUPFAM" id="SSF82697">
    <property type="entry name" value="PurS-like"/>
    <property type="match status" value="1"/>
</dbReference>
<organism evidence="7 8">
    <name type="scientific">Methanohalarchaeum thermophilum</name>
    <dbReference type="NCBI Taxonomy" id="1903181"/>
    <lineage>
        <taxon>Archaea</taxon>
        <taxon>Methanobacteriati</taxon>
        <taxon>Methanobacteriota</taxon>
        <taxon>Methanonatronarchaeia</taxon>
        <taxon>Methanonatronarchaeales</taxon>
        <taxon>Methanonatronarchaeaceae</taxon>
        <taxon>Candidatus Methanohalarchaeum</taxon>
    </lineage>
</organism>
<dbReference type="InterPro" id="IPR003850">
    <property type="entry name" value="PurS"/>
</dbReference>
<dbReference type="InterPro" id="IPR036604">
    <property type="entry name" value="PurS-like_sf"/>
</dbReference>
<dbReference type="EMBL" id="MSDW01000001">
    <property type="protein sequence ID" value="OKY77693.1"/>
    <property type="molecule type" value="Genomic_DNA"/>
</dbReference>
<keyword evidence="5" id="KW-0067">ATP-binding</keyword>
<dbReference type="Proteomes" id="UP000185744">
    <property type="component" value="Unassembled WGS sequence"/>
</dbReference>
<gene>
    <name evidence="7" type="ORF">BTN85_0161</name>
</gene>
<dbReference type="AlphaFoldDB" id="A0A1Q6DTM2"/>
<comment type="caution">
    <text evidence="7">The sequence shown here is derived from an EMBL/GenBank/DDBJ whole genome shotgun (WGS) entry which is preliminary data.</text>
</comment>
<sequence>MLDPEGKAIKKSLQKVGFEDVEDARVGKQIKLRLKAESKEEVRSEVDKMCKKILANPVIHQYNIKVEGI</sequence>
<proteinExistence type="predicted"/>
<dbReference type="FunCoup" id="A0A1Q6DTM2">
    <property type="interactions" value="6"/>
</dbReference>
<dbReference type="Gene3D" id="3.30.1280.10">
    <property type="entry name" value="Phosphoribosylformylglycinamidine synthase subunit PurS"/>
    <property type="match status" value="1"/>
</dbReference>
<dbReference type="GO" id="GO:0005524">
    <property type="term" value="F:ATP binding"/>
    <property type="evidence" value="ECO:0007669"/>
    <property type="project" value="UniProtKB-KW"/>
</dbReference>
<dbReference type="Pfam" id="PF02700">
    <property type="entry name" value="PurS"/>
    <property type="match status" value="1"/>
</dbReference>
<evidence type="ECO:0000256" key="4">
    <source>
        <dbReference type="ARBA" id="ARBA00022755"/>
    </source>
</evidence>
<keyword evidence="2" id="KW-0436">Ligase</keyword>
<name>A0A1Q6DTM2_METT1</name>
<keyword evidence="8" id="KW-1185">Reference proteome</keyword>
<keyword evidence="1" id="KW-0963">Cytoplasm</keyword>
<evidence type="ECO:0000256" key="3">
    <source>
        <dbReference type="ARBA" id="ARBA00022741"/>
    </source>
</evidence>
<dbReference type="STRING" id="1903181.BTN85_0161"/>
<evidence type="ECO:0000256" key="5">
    <source>
        <dbReference type="ARBA" id="ARBA00022840"/>
    </source>
</evidence>